<dbReference type="GO" id="GO:0016787">
    <property type="term" value="F:hydrolase activity"/>
    <property type="evidence" value="ECO:0007669"/>
    <property type="project" value="UniProtKB-KW"/>
</dbReference>
<evidence type="ECO:0000313" key="3">
    <source>
        <dbReference type="Proteomes" id="UP000325579"/>
    </source>
</evidence>
<accession>A0A5N7D6V5</accession>
<dbReference type="GeneID" id="43674610"/>
<dbReference type="InterPro" id="IPR050466">
    <property type="entry name" value="Carboxylest/Gibb_receptor"/>
</dbReference>
<dbReference type="Pfam" id="PF07859">
    <property type="entry name" value="Abhydrolase_3"/>
    <property type="match status" value="1"/>
</dbReference>
<dbReference type="RefSeq" id="XP_031939460.1">
    <property type="nucleotide sequence ID" value="XM_032089919.1"/>
</dbReference>
<evidence type="ECO:0000313" key="2">
    <source>
        <dbReference type="EMBL" id="KAE8402141.1"/>
    </source>
</evidence>
<dbReference type="AlphaFoldDB" id="A0A5N6I3F7"/>
<dbReference type="InterPro" id="IPR013094">
    <property type="entry name" value="AB_hydrolase_3"/>
</dbReference>
<dbReference type="PANTHER" id="PTHR23024:SF339">
    <property type="entry name" value="ALPHA_BETA HYDROLASE FOLD-3 DOMAIN-CONTAINING PROTEIN"/>
    <property type="match status" value="1"/>
</dbReference>
<dbReference type="Gene3D" id="3.40.50.1820">
    <property type="entry name" value="alpha/beta hydrolase"/>
    <property type="match status" value="1"/>
</dbReference>
<organism evidence="2 3">
    <name type="scientific">Aspergillus pseudonomiae</name>
    <dbReference type="NCBI Taxonomy" id="1506151"/>
    <lineage>
        <taxon>Eukaryota</taxon>
        <taxon>Fungi</taxon>
        <taxon>Dikarya</taxon>
        <taxon>Ascomycota</taxon>
        <taxon>Pezizomycotina</taxon>
        <taxon>Eurotiomycetes</taxon>
        <taxon>Eurotiomycetidae</taxon>
        <taxon>Eurotiales</taxon>
        <taxon>Aspergillaceae</taxon>
        <taxon>Aspergillus</taxon>
        <taxon>Aspergillus subgen. Circumdati</taxon>
    </lineage>
</organism>
<reference evidence="2 3" key="1">
    <citation type="submission" date="2019-04" db="EMBL/GenBank/DDBJ databases">
        <authorList>
            <consortium name="DOE Joint Genome Institute"/>
            <person name="Mondo S."/>
            <person name="Kjaerbolling I."/>
            <person name="Vesth T."/>
            <person name="Frisvad J.C."/>
            <person name="Nybo J.L."/>
            <person name="Theobald S."/>
            <person name="Kildgaard S."/>
            <person name="Isbrandt T."/>
            <person name="Kuo A."/>
            <person name="Sato A."/>
            <person name="Lyhne E.K."/>
            <person name="Kogle M.E."/>
            <person name="Wiebenga A."/>
            <person name="Kun R.S."/>
            <person name="Lubbers R.J."/>
            <person name="Makela M.R."/>
            <person name="Barry K."/>
            <person name="Chovatia M."/>
            <person name="Clum A."/>
            <person name="Daum C."/>
            <person name="Haridas S."/>
            <person name="He G."/>
            <person name="LaButti K."/>
            <person name="Lipzen A."/>
            <person name="Riley R."/>
            <person name="Salamov A."/>
            <person name="Simmons B.A."/>
            <person name="Magnuson J.K."/>
            <person name="Henrissat B."/>
            <person name="Mortensen U.H."/>
            <person name="Larsen T.O."/>
            <person name="Devries R.P."/>
            <person name="Grigoriev I.V."/>
            <person name="Machida M."/>
            <person name="Baker S.E."/>
            <person name="Andersen M.R."/>
            <person name="Cantor M.N."/>
            <person name="Hua S.X."/>
        </authorList>
    </citation>
    <scope>NUCLEOTIDE SEQUENCE [LARGE SCALE GENOMIC DNA]</scope>
    <source>
        <strain evidence="2 3">CBS 119388</strain>
    </source>
</reference>
<dbReference type="SUPFAM" id="SSF53474">
    <property type="entry name" value="alpha/beta-Hydrolases"/>
    <property type="match status" value="1"/>
</dbReference>
<feature type="domain" description="Alpha/beta hydrolase fold-3" evidence="1">
    <location>
        <begin position="48"/>
        <end position="201"/>
    </location>
</feature>
<evidence type="ECO:0000259" key="1">
    <source>
        <dbReference type="Pfam" id="PF07859"/>
    </source>
</evidence>
<protein>
    <submittedName>
        <fullName evidence="2">Alpha/Beta hydrolase protein</fullName>
    </submittedName>
</protein>
<dbReference type="PANTHER" id="PTHR23024">
    <property type="entry name" value="ARYLACETAMIDE DEACETYLASE"/>
    <property type="match status" value="1"/>
</dbReference>
<dbReference type="EMBL" id="ML736791">
    <property type="protein sequence ID" value="KAE8402141.1"/>
    <property type="molecule type" value="Genomic_DNA"/>
</dbReference>
<dbReference type="OrthoDB" id="19653at2759"/>
<sequence length="330" mass="36489">MASTSIASHEKLVEFDLVQTHYKKAGNHGIRADFIIPHAECTGKRPVIVRFHGGGLITGDSLSMEWFPQWLLDLAKKHNAVIATTNYRLLPEATSLDIFEDVEDFWTWLHSSESEELLSSCVNPTKLDLDRIITAGESAGGLLSICLALAHPDQIRAATASYPCLDMASAHFSTPNPVPLTSPPVPESLIDETLAQINPGATRSSAFLPDRLDLMLAAIHYGRLTQLYERGSESSRHRDMRYPLEKVGRPDAKIPRGGIAILQGLQDDIVPAEGNQRFTELAREVMKGKPEADKIILTLREGAHGFDIATRLEEEWMQKHLKAAVDAWLA</sequence>
<keyword evidence="3" id="KW-1185">Reference proteome</keyword>
<keyword evidence="2" id="KW-0378">Hydrolase</keyword>
<name>A0A5N6I3F7_9EURO</name>
<dbReference type="InterPro" id="IPR029058">
    <property type="entry name" value="AB_hydrolase_fold"/>
</dbReference>
<gene>
    <name evidence="2" type="ORF">BDV37DRAFT_295553</name>
</gene>
<proteinExistence type="predicted"/>
<dbReference type="Proteomes" id="UP000325579">
    <property type="component" value="Unassembled WGS sequence"/>
</dbReference>
<accession>A0A5N6I3F7</accession>